<evidence type="ECO:0000313" key="4">
    <source>
        <dbReference type="EMBL" id="MCL6285072.1"/>
    </source>
</evidence>
<accession>A0ABT0Q679</accession>
<dbReference type="Pfam" id="PF05378">
    <property type="entry name" value="Hydant_A_N"/>
    <property type="match status" value="1"/>
</dbReference>
<sequence length="695" mass="74868">MAYAISVDTGGTFTDVVISKNHNLIAIGKSLTTKERIFSGVKDAILNASGNAGVDIAEIFNETDRIIYGTTHATNAIVTRNTAKTAFLTTKGFPDILLLKEGGKLSAHDFSNDYSAPYIPRINTFEVDERIMFDGAIHRPLDKTNALCLVEEIKRRNFEAVAVCLLWSISNPVHELLFGELLQEHAPNIAVSLSHQLNPVMREYRRASATAIDASLKPLMQKHLRSLEEDLNNVGFDGELYVSTVAGGCNNVSSLIEQPIYMIGSGPAMAPIAGSAFATEEGTKTDLIVCDTGGTTFDVGLVRDGNLTFTRETWLGPKYSGDLLGISAVDVRSVGAGGGSIAWLDDAGLMHVGPQSAGSNPGPACYNQGGEKPTVTDAAVVLGYIDPNYFLGSRMKLNSEAAFAAIQTLADELGVGVQDTAWQILRFASDFMMRAISDITINEGLDPRESTIVAGGGAAGLNIMMIAEELNCSKVILPRVASVLSASGMQFSNIVAEQSASLPTVSSNFSYEKVNTVLAELIDRVERLGTGSRKDRDGTVIELTVEARYESQVWELDTPFTSSIFDGQSSVATLVEAFHKVHERVFAVRDETSDVEFINWKAKLVVPSGINAEQNPEKRDPRSATTDQHRSCFFGLEKEISTPIYRATELLPGHVVSGPAIIEAETTTVVVFPKMSAEVTMSGNFSLLSDNGETK</sequence>
<gene>
    <name evidence="4" type="ORF">M3P21_16185</name>
</gene>
<dbReference type="Pfam" id="PF01968">
    <property type="entry name" value="Hydantoinase_A"/>
    <property type="match status" value="1"/>
</dbReference>
<dbReference type="InterPro" id="IPR002821">
    <property type="entry name" value="Hydantoinase_A"/>
</dbReference>
<reference evidence="4" key="1">
    <citation type="submission" date="2022-05" db="EMBL/GenBank/DDBJ databases">
        <authorList>
            <person name="Park J.-S."/>
        </authorList>
    </citation>
    <scope>NUCLEOTIDE SEQUENCE</scope>
    <source>
        <strain evidence="4">2012CJ41-6</strain>
    </source>
</reference>
<dbReference type="Proteomes" id="UP001203880">
    <property type="component" value="Unassembled WGS sequence"/>
</dbReference>
<dbReference type="PANTHER" id="PTHR11365:SF23">
    <property type="entry name" value="HYPOTHETICAL 5-OXOPROLINASE (EUROFUNG)-RELATED"/>
    <property type="match status" value="1"/>
</dbReference>
<keyword evidence="5" id="KW-1185">Reference proteome</keyword>
<name>A0ABT0Q679_9RHOB</name>
<organism evidence="4 5">
    <name type="scientific">Ruegeria spongiae</name>
    <dbReference type="NCBI Taxonomy" id="2942209"/>
    <lineage>
        <taxon>Bacteria</taxon>
        <taxon>Pseudomonadati</taxon>
        <taxon>Pseudomonadota</taxon>
        <taxon>Alphaproteobacteria</taxon>
        <taxon>Rhodobacterales</taxon>
        <taxon>Roseobacteraceae</taxon>
        <taxon>Ruegeria</taxon>
    </lineage>
</organism>
<dbReference type="InterPro" id="IPR049517">
    <property type="entry name" value="ACX-like_C"/>
</dbReference>
<feature type="domain" description="Acetophenone carboxylase-like C-terminal" evidence="3">
    <location>
        <begin position="513"/>
        <end position="676"/>
    </location>
</feature>
<protein>
    <submittedName>
        <fullName evidence="4">Hydantoinase/oxoprolinase family protein</fullName>
    </submittedName>
</protein>
<evidence type="ECO:0000259" key="3">
    <source>
        <dbReference type="Pfam" id="PF19278"/>
    </source>
</evidence>
<dbReference type="Pfam" id="PF19278">
    <property type="entry name" value="Hydant_A_C"/>
    <property type="match status" value="1"/>
</dbReference>
<dbReference type="InterPro" id="IPR008040">
    <property type="entry name" value="Hydant_A_N"/>
</dbReference>
<evidence type="ECO:0000259" key="2">
    <source>
        <dbReference type="Pfam" id="PF05378"/>
    </source>
</evidence>
<feature type="domain" description="Hydantoinase/oxoprolinase N-terminal" evidence="2">
    <location>
        <begin position="5"/>
        <end position="185"/>
    </location>
</feature>
<feature type="domain" description="Hydantoinase A/oxoprolinase" evidence="1">
    <location>
        <begin position="206"/>
        <end position="497"/>
    </location>
</feature>
<evidence type="ECO:0000259" key="1">
    <source>
        <dbReference type="Pfam" id="PF01968"/>
    </source>
</evidence>
<dbReference type="PANTHER" id="PTHR11365">
    <property type="entry name" value="5-OXOPROLINASE RELATED"/>
    <property type="match status" value="1"/>
</dbReference>
<dbReference type="RefSeq" id="WP_249711512.1">
    <property type="nucleotide sequence ID" value="NZ_JAMFMB010000022.1"/>
</dbReference>
<dbReference type="SUPFAM" id="SSF53067">
    <property type="entry name" value="Actin-like ATPase domain"/>
    <property type="match status" value="1"/>
</dbReference>
<proteinExistence type="predicted"/>
<dbReference type="InterPro" id="IPR043129">
    <property type="entry name" value="ATPase_NBD"/>
</dbReference>
<evidence type="ECO:0000313" key="5">
    <source>
        <dbReference type="Proteomes" id="UP001203880"/>
    </source>
</evidence>
<comment type="caution">
    <text evidence="4">The sequence shown here is derived from an EMBL/GenBank/DDBJ whole genome shotgun (WGS) entry which is preliminary data.</text>
</comment>
<dbReference type="InterPro" id="IPR045079">
    <property type="entry name" value="Oxoprolinase-like"/>
</dbReference>
<dbReference type="EMBL" id="JAMFMB010000022">
    <property type="protein sequence ID" value="MCL6285072.1"/>
    <property type="molecule type" value="Genomic_DNA"/>
</dbReference>